<dbReference type="Pfam" id="PF01494">
    <property type="entry name" value="FAD_binding_3"/>
    <property type="match status" value="1"/>
</dbReference>
<dbReference type="GO" id="GO:0004497">
    <property type="term" value="F:monooxygenase activity"/>
    <property type="evidence" value="ECO:0007669"/>
    <property type="project" value="UniProtKB-KW"/>
</dbReference>
<proteinExistence type="predicted"/>
<reference evidence="4 5" key="1">
    <citation type="submission" date="2024-03" db="EMBL/GenBank/DDBJ databases">
        <title>Novel species of the genus Variovorax.</title>
        <authorList>
            <person name="Liu Q."/>
            <person name="Xin Y.-H."/>
        </authorList>
    </citation>
    <scope>NUCLEOTIDE SEQUENCE [LARGE SCALE GENOMIC DNA]</scope>
    <source>
        <strain evidence="4 5">KACC 18901</strain>
    </source>
</reference>
<keyword evidence="2" id="KW-0520">NAD</keyword>
<evidence type="ECO:0000259" key="3">
    <source>
        <dbReference type="Pfam" id="PF01494"/>
    </source>
</evidence>
<evidence type="ECO:0000313" key="5">
    <source>
        <dbReference type="Proteomes" id="UP001367030"/>
    </source>
</evidence>
<dbReference type="SUPFAM" id="SSF51905">
    <property type="entry name" value="FAD/NAD(P)-binding domain"/>
    <property type="match status" value="1"/>
</dbReference>
<keyword evidence="4" id="KW-0503">Monooxygenase</keyword>
<dbReference type="InterPro" id="IPR050631">
    <property type="entry name" value="PheA/TfdB_FAD_monoxygenase"/>
</dbReference>
<dbReference type="PRINTS" id="PR00420">
    <property type="entry name" value="RNGMNOXGNASE"/>
</dbReference>
<evidence type="ECO:0000313" key="4">
    <source>
        <dbReference type="EMBL" id="MEJ8859911.1"/>
    </source>
</evidence>
<dbReference type="RefSeq" id="WP_340339944.1">
    <property type="nucleotide sequence ID" value="NZ_JBBKZS010000043.1"/>
</dbReference>
<dbReference type="Proteomes" id="UP001367030">
    <property type="component" value="Unassembled WGS sequence"/>
</dbReference>
<dbReference type="Gene3D" id="3.30.9.20">
    <property type="match status" value="1"/>
</dbReference>
<dbReference type="EMBL" id="JBBKZS010000043">
    <property type="protein sequence ID" value="MEJ8859911.1"/>
    <property type="molecule type" value="Genomic_DNA"/>
</dbReference>
<gene>
    <name evidence="4" type="ORF">WKW79_35550</name>
</gene>
<dbReference type="InterPro" id="IPR036188">
    <property type="entry name" value="FAD/NAD-bd_sf"/>
</dbReference>
<feature type="domain" description="FAD-binding" evidence="3">
    <location>
        <begin position="2"/>
        <end position="302"/>
    </location>
</feature>
<dbReference type="PANTHER" id="PTHR43476">
    <property type="entry name" value="3-(3-HYDROXY-PHENYL)PROPIONATE/3-HYDROXYCINNAMIC ACID HYDROXYLASE"/>
    <property type="match status" value="1"/>
</dbReference>
<keyword evidence="1" id="KW-0560">Oxidoreductase</keyword>
<name>A0ABU8XK75_9BURK</name>
<dbReference type="InterPro" id="IPR002938">
    <property type="entry name" value="FAD-bd"/>
</dbReference>
<organism evidence="4 5">
    <name type="scientific">Variovorax robiniae</name>
    <dbReference type="NCBI Taxonomy" id="1836199"/>
    <lineage>
        <taxon>Bacteria</taxon>
        <taxon>Pseudomonadati</taxon>
        <taxon>Pseudomonadota</taxon>
        <taxon>Betaproteobacteria</taxon>
        <taxon>Burkholderiales</taxon>
        <taxon>Comamonadaceae</taxon>
        <taxon>Variovorax</taxon>
    </lineage>
</organism>
<evidence type="ECO:0000256" key="1">
    <source>
        <dbReference type="ARBA" id="ARBA00023002"/>
    </source>
</evidence>
<accession>A0ABU8XK75</accession>
<protein>
    <submittedName>
        <fullName evidence="4">FAD-dependent monooxygenase</fullName>
    </submittedName>
</protein>
<dbReference type="PANTHER" id="PTHR43476:SF4">
    <property type="entry name" value="BLR0106 PROTEIN"/>
    <property type="match status" value="1"/>
</dbReference>
<evidence type="ECO:0000256" key="2">
    <source>
        <dbReference type="ARBA" id="ARBA00023027"/>
    </source>
</evidence>
<dbReference type="Gene3D" id="3.50.50.60">
    <property type="entry name" value="FAD/NAD(P)-binding domain"/>
    <property type="match status" value="1"/>
</dbReference>
<comment type="caution">
    <text evidence="4">The sequence shown here is derived from an EMBL/GenBank/DDBJ whole genome shotgun (WGS) entry which is preliminary data.</text>
</comment>
<sequence>MKIAIVGAGPSGLYLAILVKRRCPHWQVSVVEQNAADSTFGFGVVLADTGLSRLKAADEATYDAMVGKMTFTTHQIITTKETPIAVKRPNAGGGAIARIDLLHVLQDAAKDAGVDIRFGTRIQHPNDLRQFGLDDADVIVGADGINSVVRSAYESEFGTTRESLTNHFAWFGVGKAFPTAALVFREYEGGAFIAHYYPYGPSNSTFVAECDDATWQRLGMEQMSAVQRQALFEKVFAPELGGHTLISNNSAWRQFPVIRNAHWTSGRFVLIGDAETSAHFSIGSGTRIAMDDAIALADALVADGDDPGAAPLERLARFAKARGQEKSKLIGASEKSYRWYEDIAKWMRQFSPLEFIYAFMTRTGRVSDERLAAAYPELVRQIEAERSQGTSSKDAIHGQVA</sequence>
<keyword evidence="5" id="KW-1185">Reference proteome</keyword>